<dbReference type="AlphaFoldDB" id="A0A1M7EQM8"/>
<dbReference type="PANTHER" id="PTHR22600">
    <property type="entry name" value="BETA-HEXOSAMINIDASE"/>
    <property type="match status" value="1"/>
</dbReference>
<dbReference type="EMBL" id="FRAS01000026">
    <property type="protein sequence ID" value="SHL94024.1"/>
    <property type="molecule type" value="Genomic_DNA"/>
</dbReference>
<proteinExistence type="inferred from homology"/>
<dbReference type="InterPro" id="IPR029018">
    <property type="entry name" value="Hex-like_dom2"/>
</dbReference>
<feature type="compositionally biased region" description="Polar residues" evidence="7">
    <location>
        <begin position="693"/>
        <end position="705"/>
    </location>
</feature>
<feature type="active site" description="Proton donor" evidence="6">
    <location>
        <position position="342"/>
    </location>
</feature>
<dbReference type="CDD" id="cd06563">
    <property type="entry name" value="GH20_chitobiase-like"/>
    <property type="match status" value="1"/>
</dbReference>
<dbReference type="SUPFAM" id="SSF49785">
    <property type="entry name" value="Galactose-binding domain-like"/>
    <property type="match status" value="1"/>
</dbReference>
<feature type="region of interest" description="Disordered" evidence="7">
    <location>
        <begin position="693"/>
        <end position="714"/>
    </location>
</feature>
<dbReference type="EC" id="3.2.1.52" evidence="3"/>
<evidence type="ECO:0000313" key="11">
    <source>
        <dbReference type="EMBL" id="SHL94024.1"/>
    </source>
</evidence>
<keyword evidence="5" id="KW-0326">Glycosidase</keyword>
<dbReference type="PANTHER" id="PTHR22600:SF57">
    <property type="entry name" value="BETA-N-ACETYLHEXOSAMINIDASE"/>
    <property type="match status" value="1"/>
</dbReference>
<evidence type="ECO:0000259" key="8">
    <source>
        <dbReference type="Pfam" id="PF00728"/>
    </source>
</evidence>
<feature type="domain" description="GH29D-like beta-sandwich" evidence="10">
    <location>
        <begin position="547"/>
        <end position="595"/>
    </location>
</feature>
<evidence type="ECO:0000256" key="3">
    <source>
        <dbReference type="ARBA" id="ARBA00012663"/>
    </source>
</evidence>
<evidence type="ECO:0000313" key="12">
    <source>
        <dbReference type="Proteomes" id="UP000183947"/>
    </source>
</evidence>
<dbReference type="InterPro" id="IPR008979">
    <property type="entry name" value="Galactose-bd-like_sf"/>
</dbReference>
<evidence type="ECO:0000256" key="7">
    <source>
        <dbReference type="SAM" id="MobiDB-lite"/>
    </source>
</evidence>
<dbReference type="RefSeq" id="WP_073288221.1">
    <property type="nucleotide sequence ID" value="NZ_FRAS01000026.1"/>
</dbReference>
<evidence type="ECO:0000256" key="5">
    <source>
        <dbReference type="ARBA" id="ARBA00023295"/>
    </source>
</evidence>
<keyword evidence="4" id="KW-0378">Hydrolase</keyword>
<evidence type="ECO:0000259" key="10">
    <source>
        <dbReference type="Pfam" id="PF13290"/>
    </source>
</evidence>
<dbReference type="InterPro" id="IPR015883">
    <property type="entry name" value="Glyco_hydro_20_cat"/>
</dbReference>
<dbReference type="GO" id="GO:0004563">
    <property type="term" value="F:beta-N-acetylhexosaminidase activity"/>
    <property type="evidence" value="ECO:0007669"/>
    <property type="project" value="UniProtKB-EC"/>
</dbReference>
<dbReference type="Gene3D" id="3.30.379.10">
    <property type="entry name" value="Chitobiase/beta-hexosaminidase domain 2-like"/>
    <property type="match status" value="1"/>
</dbReference>
<reference evidence="12" key="1">
    <citation type="submission" date="2016-11" db="EMBL/GenBank/DDBJ databases">
        <authorList>
            <person name="Varghese N."/>
            <person name="Submissions S."/>
        </authorList>
    </citation>
    <scope>NUCLEOTIDE SEQUENCE [LARGE SCALE GENOMIC DNA]</scope>
    <source>
        <strain evidence="12">DSM 18569</strain>
    </source>
</reference>
<gene>
    <name evidence="11" type="ORF">SAMN02746009_03660</name>
</gene>
<evidence type="ECO:0000256" key="6">
    <source>
        <dbReference type="PIRSR" id="PIRSR625705-1"/>
    </source>
</evidence>
<dbReference type="InterPro" id="IPR059177">
    <property type="entry name" value="GH29D-like_dom"/>
</dbReference>
<dbReference type="GO" id="GO:0016020">
    <property type="term" value="C:membrane"/>
    <property type="evidence" value="ECO:0007669"/>
    <property type="project" value="TreeGrafter"/>
</dbReference>
<feature type="domain" description="Beta-hexosaminidase bacterial type N-terminal" evidence="9">
    <location>
        <begin position="38"/>
        <end position="174"/>
    </location>
</feature>
<feature type="domain" description="Glycoside hydrolase family 20 catalytic" evidence="8">
    <location>
        <begin position="177"/>
        <end position="499"/>
    </location>
</feature>
<comment type="similarity">
    <text evidence="2">Belongs to the glycosyl hydrolase 20 family.</text>
</comment>
<dbReference type="SUPFAM" id="SSF55545">
    <property type="entry name" value="beta-N-acetylhexosaminidase-like domain"/>
    <property type="match status" value="1"/>
</dbReference>
<dbReference type="GO" id="GO:0030203">
    <property type="term" value="P:glycosaminoglycan metabolic process"/>
    <property type="evidence" value="ECO:0007669"/>
    <property type="project" value="TreeGrafter"/>
</dbReference>
<dbReference type="OrthoDB" id="9763537at2"/>
<dbReference type="PRINTS" id="PR00738">
    <property type="entry name" value="GLHYDRLASE20"/>
</dbReference>
<dbReference type="GO" id="GO:0005975">
    <property type="term" value="P:carbohydrate metabolic process"/>
    <property type="evidence" value="ECO:0007669"/>
    <property type="project" value="InterPro"/>
</dbReference>
<dbReference type="InterPro" id="IPR015882">
    <property type="entry name" value="HEX_bac_N"/>
</dbReference>
<sequence length="768" mass="83421">MPARSFLLPVLWLALAALSGCSRRPQLAEAEAAVAPTALLPRPQIVQYTGAGFTLSARTRLFLTAPCTDTTAAETSQQLAAWLQRRQIGGRLRFSADTTSTGVHLIIAPGTVPDSLREQYQLRVTPRGIWLRASTATGLFRAAQTLRQLLPAALENPGPAAGPLPVPGVRIHDWPAFEWRGLLLDVSRHFVPPAQLRRYLDLLALHKLNRLHLHLTDDQGWRLESRTWPRLTSVGAWRRGTNGQPYGGFYRQTELRELVAYARQRHIELVPEVDMPGHVRAALAAYPELSCRGRPLAVATDWGVHEDVLCVGNPRTAAFAADVLGEVMDLFPGRLVHVGGDETPVARWQACPKCQALMRRERLQSERELQGYFLRQVAAVLARRGRRGIVWDEALALRPPLGTVVQAWHGLGPVAAAAQAGYPVVASPGSFTYFDQNTTLLELAKVYQFNPRPAGLAGAARSRVLGGEAAVWTERLLPAQLDQAIFPRLLALAEVLWRGPAPARAYPEFLNRTRQYYPRLTALGVQYGFETRPLAVTTEPAATGLRATLTAGGPGIGLRYTMDGTTPTPASAPYTAPLMVETPARLRVLALRDGQVLAELPAVQLQPHAALGAALTLAAPFHPTYSAGGAGALTDGRLGSLDYRDGAWQGFERTDLDLTLDLGSRQLLDTVRVAFLQDWNSWIFLPRTVQTSFSSDGQTYTSGPEATTPEPVSAVGPLRRSYHAAGPGRAVRYVRIQARSVGVCPPGHPGAGGAAFLMVDEVVVGARR</sequence>
<evidence type="ECO:0000259" key="9">
    <source>
        <dbReference type="Pfam" id="PF02838"/>
    </source>
</evidence>
<dbReference type="Pfam" id="PF02838">
    <property type="entry name" value="Glyco_hydro_20b"/>
    <property type="match status" value="1"/>
</dbReference>
<dbReference type="Gene3D" id="2.60.120.260">
    <property type="entry name" value="Galactose-binding domain-like"/>
    <property type="match status" value="1"/>
</dbReference>
<name>A0A1M7EQM8_9BACT</name>
<dbReference type="InterPro" id="IPR025705">
    <property type="entry name" value="Beta_hexosaminidase_sua/sub"/>
</dbReference>
<organism evidence="11 12">
    <name type="scientific">Hymenobacter psychrotolerans DSM 18569</name>
    <dbReference type="NCBI Taxonomy" id="1121959"/>
    <lineage>
        <taxon>Bacteria</taxon>
        <taxon>Pseudomonadati</taxon>
        <taxon>Bacteroidota</taxon>
        <taxon>Cytophagia</taxon>
        <taxon>Cytophagales</taxon>
        <taxon>Hymenobacteraceae</taxon>
        <taxon>Hymenobacter</taxon>
    </lineage>
</organism>
<dbReference type="STRING" id="1121959.SAMN02746009_03660"/>
<dbReference type="InterPro" id="IPR017853">
    <property type="entry name" value="GH"/>
</dbReference>
<dbReference type="SUPFAM" id="SSF51445">
    <property type="entry name" value="(Trans)glycosidases"/>
    <property type="match status" value="1"/>
</dbReference>
<evidence type="ECO:0000256" key="2">
    <source>
        <dbReference type="ARBA" id="ARBA00006285"/>
    </source>
</evidence>
<dbReference type="PROSITE" id="PS51257">
    <property type="entry name" value="PROKAR_LIPOPROTEIN"/>
    <property type="match status" value="1"/>
</dbReference>
<comment type="catalytic activity">
    <reaction evidence="1">
        <text>Hydrolysis of terminal non-reducing N-acetyl-D-hexosamine residues in N-acetyl-beta-D-hexosaminides.</text>
        <dbReference type="EC" id="3.2.1.52"/>
    </reaction>
</comment>
<dbReference type="Proteomes" id="UP000183947">
    <property type="component" value="Unassembled WGS sequence"/>
</dbReference>
<dbReference type="Pfam" id="PF00728">
    <property type="entry name" value="Glyco_hydro_20"/>
    <property type="match status" value="1"/>
</dbReference>
<dbReference type="Gene3D" id="3.20.20.80">
    <property type="entry name" value="Glycosidases"/>
    <property type="match status" value="1"/>
</dbReference>
<keyword evidence="12" id="KW-1185">Reference proteome</keyword>
<dbReference type="Pfam" id="PF13290">
    <property type="entry name" value="CHB_HEX_C_1"/>
    <property type="match status" value="1"/>
</dbReference>
<protein>
    <recommendedName>
        <fullName evidence="3">beta-N-acetylhexosaminidase</fullName>
        <ecNumber evidence="3">3.2.1.52</ecNumber>
    </recommendedName>
</protein>
<evidence type="ECO:0000256" key="4">
    <source>
        <dbReference type="ARBA" id="ARBA00022801"/>
    </source>
</evidence>
<accession>A0A1M7EQM8</accession>
<evidence type="ECO:0000256" key="1">
    <source>
        <dbReference type="ARBA" id="ARBA00001231"/>
    </source>
</evidence>